<sequence length="36" mass="4298">MFNNQPSCVSFRPVHRDKILSFPPQVLVLQHHLLLW</sequence>
<accession>A0A5J5CP78</accession>
<evidence type="ECO:0000313" key="2">
    <source>
        <dbReference type="Proteomes" id="UP000327493"/>
    </source>
</evidence>
<keyword evidence="2" id="KW-1185">Reference proteome</keyword>
<evidence type="ECO:0000313" key="1">
    <source>
        <dbReference type="EMBL" id="KAA8583898.1"/>
    </source>
</evidence>
<dbReference type="Proteomes" id="UP000327493">
    <property type="component" value="Chromosome 17"/>
</dbReference>
<dbReference type="EMBL" id="VOFY01000017">
    <property type="protein sequence ID" value="KAA8583898.1"/>
    <property type="molecule type" value="Genomic_DNA"/>
</dbReference>
<proteinExistence type="predicted"/>
<name>A0A5J5CP78_9PERO</name>
<reference evidence="1 2" key="1">
    <citation type="submission" date="2019-08" db="EMBL/GenBank/DDBJ databases">
        <title>A chromosome-level genome assembly, high-density linkage maps, and genome scans reveal the genomic architecture of hybrid incompatibilities underlying speciation via character displacement in darters (Percidae: Etheostominae).</title>
        <authorList>
            <person name="Moran R.L."/>
            <person name="Catchen J.M."/>
            <person name="Fuller R.C."/>
        </authorList>
    </citation>
    <scope>NUCLEOTIDE SEQUENCE [LARGE SCALE GENOMIC DNA]</scope>
    <source>
        <strain evidence="1">EspeVRDwgs_2016</strain>
        <tissue evidence="1">Muscle</tissue>
    </source>
</reference>
<protein>
    <submittedName>
        <fullName evidence="1">Uncharacterized protein</fullName>
    </submittedName>
</protein>
<comment type="caution">
    <text evidence="1">The sequence shown here is derived from an EMBL/GenBank/DDBJ whole genome shotgun (WGS) entry which is preliminary data.</text>
</comment>
<gene>
    <name evidence="1" type="ORF">FQN60_015106</name>
</gene>
<organism evidence="1 2">
    <name type="scientific">Etheostoma spectabile</name>
    <name type="common">orangethroat darter</name>
    <dbReference type="NCBI Taxonomy" id="54343"/>
    <lineage>
        <taxon>Eukaryota</taxon>
        <taxon>Metazoa</taxon>
        <taxon>Chordata</taxon>
        <taxon>Craniata</taxon>
        <taxon>Vertebrata</taxon>
        <taxon>Euteleostomi</taxon>
        <taxon>Actinopterygii</taxon>
        <taxon>Neopterygii</taxon>
        <taxon>Teleostei</taxon>
        <taxon>Neoteleostei</taxon>
        <taxon>Acanthomorphata</taxon>
        <taxon>Eupercaria</taxon>
        <taxon>Perciformes</taxon>
        <taxon>Percoidei</taxon>
        <taxon>Percidae</taxon>
        <taxon>Etheostomatinae</taxon>
        <taxon>Etheostoma</taxon>
    </lineage>
</organism>
<dbReference type="AlphaFoldDB" id="A0A5J5CP78"/>